<dbReference type="STRING" id="476157.GCA_001663155_02397"/>
<organism evidence="11 12">
    <name type="scientific">Altererythrobacter ishigakiensis</name>
    <dbReference type="NCBI Taxonomy" id="476157"/>
    <lineage>
        <taxon>Bacteria</taxon>
        <taxon>Pseudomonadati</taxon>
        <taxon>Pseudomonadota</taxon>
        <taxon>Alphaproteobacteria</taxon>
        <taxon>Sphingomonadales</taxon>
        <taxon>Erythrobacteraceae</taxon>
        <taxon>Altererythrobacter</taxon>
    </lineage>
</organism>
<keyword evidence="12" id="KW-1185">Reference proteome</keyword>
<evidence type="ECO:0000256" key="7">
    <source>
        <dbReference type="PIRSR" id="PIRSR016262-1"/>
    </source>
</evidence>
<keyword evidence="2 5" id="KW-0808">Transferase</keyword>
<comment type="subcellular location">
    <subcellularLocation>
        <location evidence="5">Cytoplasm</location>
    </subcellularLocation>
</comment>
<feature type="binding site" evidence="5 8">
    <location>
        <begin position="148"/>
        <end position="150"/>
    </location>
    <ligand>
        <name>substrate</name>
    </ligand>
</feature>
<comment type="catalytic activity">
    <reaction evidence="5 6">
        <text>octanoyl-[ACP] + L-lysyl-[protein] = N(6)-octanoyl-L-lysyl-[protein] + holo-[ACP] + H(+)</text>
        <dbReference type="Rhea" id="RHEA:17665"/>
        <dbReference type="Rhea" id="RHEA-COMP:9636"/>
        <dbReference type="Rhea" id="RHEA-COMP:9685"/>
        <dbReference type="Rhea" id="RHEA-COMP:9752"/>
        <dbReference type="Rhea" id="RHEA-COMP:9928"/>
        <dbReference type="ChEBI" id="CHEBI:15378"/>
        <dbReference type="ChEBI" id="CHEBI:29969"/>
        <dbReference type="ChEBI" id="CHEBI:64479"/>
        <dbReference type="ChEBI" id="CHEBI:78463"/>
        <dbReference type="ChEBI" id="CHEBI:78809"/>
        <dbReference type="EC" id="2.3.1.181"/>
    </reaction>
</comment>
<feature type="domain" description="BPL/LPL catalytic" evidence="10">
    <location>
        <begin position="38"/>
        <end position="217"/>
    </location>
</feature>
<name>A0A562UUN5_9SPHN</name>
<keyword evidence="5" id="KW-0963">Cytoplasm</keyword>
<dbReference type="PANTHER" id="PTHR10993:SF7">
    <property type="entry name" value="LIPOYLTRANSFERASE 2, MITOCHONDRIAL-RELATED"/>
    <property type="match status" value="1"/>
</dbReference>
<dbReference type="GO" id="GO:0009249">
    <property type="term" value="P:protein lipoylation"/>
    <property type="evidence" value="ECO:0007669"/>
    <property type="project" value="InterPro"/>
</dbReference>
<dbReference type="CDD" id="cd16444">
    <property type="entry name" value="LipB"/>
    <property type="match status" value="1"/>
</dbReference>
<dbReference type="NCBIfam" id="TIGR00214">
    <property type="entry name" value="lipB"/>
    <property type="match status" value="1"/>
</dbReference>
<dbReference type="NCBIfam" id="NF010921">
    <property type="entry name" value="PRK14341.1"/>
    <property type="match status" value="1"/>
</dbReference>
<dbReference type="UniPathway" id="UPA00538">
    <property type="reaction ID" value="UER00592"/>
</dbReference>
<dbReference type="InterPro" id="IPR045864">
    <property type="entry name" value="aa-tRNA-synth_II/BPL/LPL"/>
</dbReference>
<dbReference type="HAMAP" id="MF_00013">
    <property type="entry name" value="LipB"/>
    <property type="match status" value="1"/>
</dbReference>
<accession>A0A562UUN5</accession>
<evidence type="ECO:0000256" key="9">
    <source>
        <dbReference type="PIRSR" id="PIRSR016262-3"/>
    </source>
</evidence>
<dbReference type="PIRSF" id="PIRSF016262">
    <property type="entry name" value="LPLase"/>
    <property type="match status" value="1"/>
</dbReference>
<comment type="caution">
    <text evidence="11">The sequence shown here is derived from an EMBL/GenBank/DDBJ whole genome shotgun (WGS) entry which is preliminary data.</text>
</comment>
<gene>
    <name evidence="5" type="primary">lipB</name>
    <name evidence="11" type="ORF">JN10_0954</name>
</gene>
<dbReference type="InterPro" id="IPR000544">
    <property type="entry name" value="Octanoyltransferase"/>
</dbReference>
<reference evidence="11 12" key="1">
    <citation type="submission" date="2019-07" db="EMBL/GenBank/DDBJ databases">
        <title>Genomic Encyclopedia of Archaeal and Bacterial Type Strains, Phase II (KMG-II): from individual species to whole genera.</title>
        <authorList>
            <person name="Goeker M."/>
        </authorList>
    </citation>
    <scope>NUCLEOTIDE SEQUENCE [LARGE SCALE GENOMIC DNA]</scope>
    <source>
        <strain evidence="11 12">ATCC BAA-2084</strain>
    </source>
</reference>
<feature type="active site" description="Acyl-thioester intermediate" evidence="5 7">
    <location>
        <position position="179"/>
    </location>
</feature>
<dbReference type="PROSITE" id="PS01313">
    <property type="entry name" value="LIPB"/>
    <property type="match status" value="1"/>
</dbReference>
<dbReference type="PROSITE" id="PS51733">
    <property type="entry name" value="BPL_LPL_CATALYTIC"/>
    <property type="match status" value="1"/>
</dbReference>
<evidence type="ECO:0000256" key="3">
    <source>
        <dbReference type="ARBA" id="ARBA00023315"/>
    </source>
</evidence>
<protein>
    <recommendedName>
        <fullName evidence="5 6">Octanoyltransferase</fullName>
        <ecNumber evidence="5 6">2.3.1.181</ecNumber>
    </recommendedName>
    <alternativeName>
        <fullName evidence="5">Lipoate-protein ligase B</fullName>
    </alternativeName>
    <alternativeName>
        <fullName evidence="5">Lipoyl/octanoyl transferase</fullName>
    </alternativeName>
    <alternativeName>
        <fullName evidence="5">Octanoyl-[acyl-carrier-protein]-protein N-octanoyltransferase</fullName>
    </alternativeName>
</protein>
<evidence type="ECO:0000256" key="2">
    <source>
        <dbReference type="ARBA" id="ARBA00022679"/>
    </source>
</evidence>
<dbReference type="InterPro" id="IPR020605">
    <property type="entry name" value="Octanoyltransferase_CS"/>
</dbReference>
<dbReference type="NCBIfam" id="NF010925">
    <property type="entry name" value="PRK14345.1"/>
    <property type="match status" value="1"/>
</dbReference>
<sequence length="227" mass="25443">MMSSEITDAIEWRRETRQVPYREALSEMEQRNAAIAAGDARELVWMLEHPPVYTAGTSAARDELLDPRFEVVEAGRGGRYTYHGPGQRVGYILLDLTERGKDVRCFVHGIEQWVISTLDTFGIESWAVDGRVGIWTTDIDGREAKIGAIGVRVRRWVTMHGFSVNLDPDLSHFTGIVPCGIDEFGVTSLKRLGLDITPQQWDEALMAKAPDFLKHLAEVAGRRSCDV</sequence>
<proteinExistence type="inferred from homology"/>
<feature type="binding site" evidence="5 8">
    <location>
        <begin position="76"/>
        <end position="83"/>
    </location>
    <ligand>
        <name>substrate</name>
    </ligand>
</feature>
<comment type="similarity">
    <text evidence="5 6">Belongs to the LipB family.</text>
</comment>
<dbReference type="Gene3D" id="3.30.930.10">
    <property type="entry name" value="Bira Bifunctional Protein, Domain 2"/>
    <property type="match status" value="1"/>
</dbReference>
<dbReference type="Proteomes" id="UP000320547">
    <property type="component" value="Unassembled WGS sequence"/>
</dbReference>
<dbReference type="SUPFAM" id="SSF55681">
    <property type="entry name" value="Class II aaRS and biotin synthetases"/>
    <property type="match status" value="1"/>
</dbReference>
<evidence type="ECO:0000256" key="8">
    <source>
        <dbReference type="PIRSR" id="PIRSR016262-2"/>
    </source>
</evidence>
<comment type="function">
    <text evidence="4 5 6">Catalyzes the transfer of endogenously produced octanoic acid from octanoyl-acyl-carrier-protein onto the lipoyl domains of lipoate-dependent enzymes. Lipoyl-ACP can also act as a substrate although octanoyl-ACP is likely to be the physiological substrate.</text>
</comment>
<feature type="site" description="Lowers pKa of active site Cys" evidence="5 9">
    <location>
        <position position="145"/>
    </location>
</feature>
<evidence type="ECO:0000256" key="4">
    <source>
        <dbReference type="ARBA" id="ARBA00024732"/>
    </source>
</evidence>
<evidence type="ECO:0000256" key="1">
    <source>
        <dbReference type="ARBA" id="ARBA00004821"/>
    </source>
</evidence>
<dbReference type="EMBL" id="VLLK01000001">
    <property type="protein sequence ID" value="TWJ09323.1"/>
    <property type="molecule type" value="Genomic_DNA"/>
</dbReference>
<dbReference type="GO" id="GO:0033819">
    <property type="term" value="F:lipoyl(octanoyl) transferase activity"/>
    <property type="evidence" value="ECO:0007669"/>
    <property type="project" value="UniProtKB-EC"/>
</dbReference>
<dbReference type="Pfam" id="PF21948">
    <property type="entry name" value="LplA-B_cat"/>
    <property type="match status" value="1"/>
</dbReference>
<evidence type="ECO:0000313" key="11">
    <source>
        <dbReference type="EMBL" id="TWJ09323.1"/>
    </source>
</evidence>
<evidence type="ECO:0000256" key="6">
    <source>
        <dbReference type="PIRNR" id="PIRNR016262"/>
    </source>
</evidence>
<evidence type="ECO:0000259" key="10">
    <source>
        <dbReference type="PROSITE" id="PS51733"/>
    </source>
</evidence>
<evidence type="ECO:0000313" key="12">
    <source>
        <dbReference type="Proteomes" id="UP000320547"/>
    </source>
</evidence>
<dbReference type="EC" id="2.3.1.181" evidence="5 6"/>
<keyword evidence="3 5" id="KW-0012">Acyltransferase</keyword>
<dbReference type="AlphaFoldDB" id="A0A562UUN5"/>
<evidence type="ECO:0000256" key="5">
    <source>
        <dbReference type="HAMAP-Rule" id="MF_00013"/>
    </source>
</evidence>
<dbReference type="PANTHER" id="PTHR10993">
    <property type="entry name" value="OCTANOYLTRANSFERASE"/>
    <property type="match status" value="1"/>
</dbReference>
<dbReference type="RefSeq" id="WP_425388053.1">
    <property type="nucleotide sequence ID" value="NZ_CP015963.1"/>
</dbReference>
<dbReference type="GO" id="GO:0005737">
    <property type="term" value="C:cytoplasm"/>
    <property type="evidence" value="ECO:0007669"/>
    <property type="project" value="UniProtKB-SubCell"/>
</dbReference>
<comment type="pathway">
    <text evidence="1 5 6">Protein modification; protein lipoylation via endogenous pathway; protein N(6)-(lipoyl)lysine from octanoyl-[acyl-carrier-protein]: step 1/2.</text>
</comment>
<feature type="binding site" evidence="5 8">
    <location>
        <begin position="161"/>
        <end position="163"/>
    </location>
    <ligand>
        <name>substrate</name>
    </ligand>
</feature>
<dbReference type="InterPro" id="IPR004143">
    <property type="entry name" value="BPL_LPL_catalytic"/>
</dbReference>
<comment type="miscellaneous">
    <text evidence="5">In the reaction, the free carboxyl group of octanoic acid is attached via an amide linkage to the epsilon-amino group of a specific lysine residue of lipoyl domains of lipoate-dependent enzymes.</text>
</comment>